<gene>
    <name evidence="1" type="ORF">JOC47_001241</name>
</gene>
<evidence type="ECO:0000313" key="1">
    <source>
        <dbReference type="EMBL" id="MBM7556398.1"/>
    </source>
</evidence>
<reference evidence="1" key="1">
    <citation type="submission" date="2021-01" db="EMBL/GenBank/DDBJ databases">
        <title>Genomic Encyclopedia of Type Strains, Phase IV (KMG-IV): sequencing the most valuable type-strain genomes for metagenomic binning, comparative biology and taxonomic classification.</title>
        <authorList>
            <person name="Goeker M."/>
        </authorList>
    </citation>
    <scope>NUCLEOTIDE SEQUENCE</scope>
    <source>
        <strain evidence="1">DSM 23230</strain>
    </source>
</reference>
<sequence length="80" mass="9718">MSEEELLASMRSIRKNDLDYEYLDKYNAIHYGLIYSVGILKVKYNVSYEKYKKNNKLNHYYYKDASEIKIGRNLEYIYIN</sequence>
<evidence type="ECO:0000313" key="2">
    <source>
        <dbReference type="Proteomes" id="UP000774000"/>
    </source>
</evidence>
<protein>
    <submittedName>
        <fullName evidence="1">Uncharacterized protein</fullName>
    </submittedName>
</protein>
<dbReference type="EMBL" id="JAFBDQ010000005">
    <property type="protein sequence ID" value="MBM7556398.1"/>
    <property type="molecule type" value="Genomic_DNA"/>
</dbReference>
<organism evidence="1 2">
    <name type="scientific">Halanaerobacter jeridensis</name>
    <dbReference type="NCBI Taxonomy" id="706427"/>
    <lineage>
        <taxon>Bacteria</taxon>
        <taxon>Bacillati</taxon>
        <taxon>Bacillota</taxon>
        <taxon>Clostridia</taxon>
        <taxon>Halanaerobiales</taxon>
        <taxon>Halobacteroidaceae</taxon>
        <taxon>Halanaerobacter</taxon>
    </lineage>
</organism>
<comment type="caution">
    <text evidence="1">The sequence shown here is derived from an EMBL/GenBank/DDBJ whole genome shotgun (WGS) entry which is preliminary data.</text>
</comment>
<accession>A0A938XS17</accession>
<dbReference type="RefSeq" id="WP_204701176.1">
    <property type="nucleotide sequence ID" value="NZ_JAFBDQ010000005.1"/>
</dbReference>
<name>A0A938XS17_9FIRM</name>
<dbReference type="Proteomes" id="UP000774000">
    <property type="component" value="Unassembled WGS sequence"/>
</dbReference>
<dbReference type="AlphaFoldDB" id="A0A938XS17"/>
<keyword evidence="2" id="KW-1185">Reference proteome</keyword>
<proteinExistence type="predicted"/>